<dbReference type="EMBL" id="NTWE01000033">
    <property type="protein sequence ID" value="PEV99793.1"/>
    <property type="molecule type" value="Genomic_DNA"/>
</dbReference>
<reference evidence="1 2" key="1">
    <citation type="submission" date="2017-09" db="EMBL/GenBank/DDBJ databases">
        <title>Large-scale bioinformatics analysis of Bacillus genomes uncovers conserved roles of natural products in bacterial physiology.</title>
        <authorList>
            <consortium name="Agbiome Team Llc"/>
            <person name="Bleich R.M."/>
            <person name="Grubbs K.J."/>
            <person name="Santa Maria K.C."/>
            <person name="Allen S.E."/>
            <person name="Farag S."/>
            <person name="Shank E.A."/>
            <person name="Bowers A."/>
        </authorList>
    </citation>
    <scope>NUCLEOTIDE SEQUENCE [LARGE SCALE GENOMIC DNA]</scope>
    <source>
        <strain evidence="1 2">AFS010695</strain>
    </source>
</reference>
<sequence>MNYYQVNVNYLDNGHEFTTQQCFPVEGAPLAVQMKLKRYIKGYTEETVRPLGGEIKSVKTKRVTKKYYEANKQLKIYEGEN</sequence>
<evidence type="ECO:0000313" key="2">
    <source>
        <dbReference type="Proteomes" id="UP000220635"/>
    </source>
</evidence>
<protein>
    <submittedName>
        <fullName evidence="1">Uncharacterized protein</fullName>
    </submittedName>
</protein>
<gene>
    <name evidence="1" type="ORF">CN425_18670</name>
</gene>
<dbReference type="Proteomes" id="UP000220635">
    <property type="component" value="Unassembled WGS sequence"/>
</dbReference>
<dbReference type="AlphaFoldDB" id="A0A2A8PU88"/>
<organism evidence="1 2">
    <name type="scientific">Bacillus cereus</name>
    <dbReference type="NCBI Taxonomy" id="1396"/>
    <lineage>
        <taxon>Bacteria</taxon>
        <taxon>Bacillati</taxon>
        <taxon>Bacillota</taxon>
        <taxon>Bacilli</taxon>
        <taxon>Bacillales</taxon>
        <taxon>Bacillaceae</taxon>
        <taxon>Bacillus</taxon>
        <taxon>Bacillus cereus group</taxon>
    </lineage>
</organism>
<name>A0A2A8PU88_BACCE</name>
<proteinExistence type="predicted"/>
<evidence type="ECO:0000313" key="1">
    <source>
        <dbReference type="EMBL" id="PEV99793.1"/>
    </source>
</evidence>
<accession>A0A2A8PU88</accession>
<dbReference type="RefSeq" id="WP_098381006.1">
    <property type="nucleotide sequence ID" value="NZ_NTWE01000033.1"/>
</dbReference>
<comment type="caution">
    <text evidence="1">The sequence shown here is derived from an EMBL/GenBank/DDBJ whole genome shotgun (WGS) entry which is preliminary data.</text>
</comment>